<evidence type="ECO:0000313" key="2">
    <source>
        <dbReference type="EnsemblMetazoa" id="G29277.1:cds"/>
    </source>
</evidence>
<sequence>MRVAILILAVLPLATCFSFRGYRAVEEKCPLKSCMDTKIDIDAAMESKVNVERNRNGFRVTFDKDIFSFSCSVFGMFKTCMNDLNSQELDTCYSAEEQPIVSRLISLVDKSVCTKAKRFDKLVPCMNSATVQKVFFEDLLFTGLEFMNVVSRNGSLPCQELKTTYLTTVAKLSNQCDNDGLLAILEMFSEVATELRDTIAPELGQAGISIENVCFDVLMEATTTAKNSLSNQDAYLKCIQGLP</sequence>
<evidence type="ECO:0000256" key="1">
    <source>
        <dbReference type="SAM" id="SignalP"/>
    </source>
</evidence>
<evidence type="ECO:0008006" key="4">
    <source>
        <dbReference type="Google" id="ProtNLM"/>
    </source>
</evidence>
<dbReference type="OrthoDB" id="6189851at2759"/>
<dbReference type="EnsemblMetazoa" id="G29277.1">
    <property type="protein sequence ID" value="G29277.1:cds"/>
    <property type="gene ID" value="G29277"/>
</dbReference>
<keyword evidence="1" id="KW-0732">Signal</keyword>
<organism evidence="2 3">
    <name type="scientific">Magallana gigas</name>
    <name type="common">Pacific oyster</name>
    <name type="synonym">Crassostrea gigas</name>
    <dbReference type="NCBI Taxonomy" id="29159"/>
    <lineage>
        <taxon>Eukaryota</taxon>
        <taxon>Metazoa</taxon>
        <taxon>Spiralia</taxon>
        <taxon>Lophotrochozoa</taxon>
        <taxon>Mollusca</taxon>
        <taxon>Bivalvia</taxon>
        <taxon>Autobranchia</taxon>
        <taxon>Pteriomorphia</taxon>
        <taxon>Ostreida</taxon>
        <taxon>Ostreoidea</taxon>
        <taxon>Ostreidae</taxon>
        <taxon>Magallana</taxon>
    </lineage>
</organism>
<accession>A0A8W8LNR0</accession>
<dbReference type="Proteomes" id="UP000005408">
    <property type="component" value="Unassembled WGS sequence"/>
</dbReference>
<reference evidence="2" key="1">
    <citation type="submission" date="2022-08" db="UniProtKB">
        <authorList>
            <consortium name="EnsemblMetazoa"/>
        </authorList>
    </citation>
    <scope>IDENTIFICATION</scope>
    <source>
        <strain evidence="2">05x7-T-G4-1.051#20</strain>
    </source>
</reference>
<proteinExistence type="predicted"/>
<name>A0A8W8LNR0_MAGGI</name>
<protein>
    <recommendedName>
        <fullName evidence="4">Secreted protein</fullName>
    </recommendedName>
</protein>
<feature type="chain" id="PRO_5036496122" description="Secreted protein" evidence="1">
    <location>
        <begin position="17"/>
        <end position="243"/>
    </location>
</feature>
<keyword evidence="3" id="KW-1185">Reference proteome</keyword>
<feature type="signal peptide" evidence="1">
    <location>
        <begin position="1"/>
        <end position="16"/>
    </location>
</feature>
<evidence type="ECO:0000313" key="3">
    <source>
        <dbReference type="Proteomes" id="UP000005408"/>
    </source>
</evidence>
<dbReference type="OMA" id="HKASATN"/>
<dbReference type="AlphaFoldDB" id="A0A8W8LNR0"/>